<dbReference type="Pfam" id="PF01833">
    <property type="entry name" value="TIG"/>
    <property type="match status" value="1"/>
</dbReference>
<evidence type="ECO:0000256" key="3">
    <source>
        <dbReference type="SAM" id="SignalP"/>
    </source>
</evidence>
<dbReference type="PANTHER" id="PTHR31341">
    <property type="entry name" value="IPT/TIG DOMAIN-CONTAINING PROTEIN-RELATED-RELATED"/>
    <property type="match status" value="1"/>
</dbReference>
<keyword evidence="6" id="KW-1185">Reference proteome</keyword>
<feature type="signal peptide" evidence="3">
    <location>
        <begin position="1"/>
        <end position="23"/>
    </location>
</feature>
<dbReference type="CDD" id="cd00603">
    <property type="entry name" value="IPT_PCSR"/>
    <property type="match status" value="1"/>
</dbReference>
<evidence type="ECO:0000313" key="6">
    <source>
        <dbReference type="Proteomes" id="UP000001396"/>
    </source>
</evidence>
<feature type="chain" id="PRO_5003041441" evidence="3">
    <location>
        <begin position="24"/>
        <end position="647"/>
    </location>
</feature>
<dbReference type="InterPro" id="IPR002909">
    <property type="entry name" value="IPT_dom"/>
</dbReference>
<organism evidence="5 6">
    <name type="scientific">Heterostelium pallidum (strain ATCC 26659 / Pp 5 / PN500)</name>
    <name type="common">Cellular slime mold</name>
    <name type="synonym">Polysphondylium pallidum</name>
    <dbReference type="NCBI Taxonomy" id="670386"/>
    <lineage>
        <taxon>Eukaryota</taxon>
        <taxon>Amoebozoa</taxon>
        <taxon>Evosea</taxon>
        <taxon>Eumycetozoa</taxon>
        <taxon>Dictyostelia</taxon>
        <taxon>Acytosteliales</taxon>
        <taxon>Acytosteliaceae</taxon>
        <taxon>Heterostelium</taxon>
    </lineage>
</organism>
<feature type="transmembrane region" description="Helical" evidence="2">
    <location>
        <begin position="605"/>
        <end position="632"/>
    </location>
</feature>
<keyword evidence="2" id="KW-1133">Transmembrane helix</keyword>
<evidence type="ECO:0000256" key="1">
    <source>
        <dbReference type="ARBA" id="ARBA00023180"/>
    </source>
</evidence>
<dbReference type="InterPro" id="IPR052014">
    <property type="entry name" value="Dictyostelium_Tiger"/>
</dbReference>
<name>D3B8G2_HETP5</name>
<evidence type="ECO:0000259" key="4">
    <source>
        <dbReference type="Pfam" id="PF01833"/>
    </source>
</evidence>
<dbReference type="AlphaFoldDB" id="D3B8G2"/>
<gene>
    <name evidence="5" type="primary">tgrA2</name>
    <name evidence="5" type="ORF">PPL_04755</name>
</gene>
<protein>
    <submittedName>
        <fullName evidence="5">Immunoglobulin E-set domain-containing protein</fullName>
    </submittedName>
</protein>
<keyword evidence="2" id="KW-0472">Membrane</keyword>
<feature type="domain" description="IPT/TIG" evidence="4">
    <location>
        <begin position="510"/>
        <end position="591"/>
    </location>
</feature>
<dbReference type="Proteomes" id="UP000001396">
    <property type="component" value="Unassembled WGS sequence"/>
</dbReference>
<comment type="caution">
    <text evidence="5">The sequence shown here is derived from an EMBL/GenBank/DDBJ whole genome shotgun (WGS) entry which is preliminary data.</text>
</comment>
<dbReference type="InterPro" id="IPR013783">
    <property type="entry name" value="Ig-like_fold"/>
</dbReference>
<sequence>MKPNIYFSTLLYIFILLISSSYQTEVYYTKTDAILTDPNFDYHIIDNVEITSTVINPTDYEVLNNTAFRISITPDNLKRMGELITLSSKNSVKQQFKWLPFIVSSIKFNDSSSIYNINSIITVSKNAFPSFLWSVKDPTISSVTLNNRLIINGSSFGPNKDWIRCNVAGYNTPSVLSIVEFTKHTGVILDISSLANEFKFAGLKLLTLTVNDPFSNISRSTTYNIPIVPIIRKTTSTSSVLGGPVTISGDLFNSVNSFGSKTIKTIQIGSQSCLNPVDLFANSGSFICQLGPISKMSNTEQFTNIPILVTIDGATSINSNILFNYDVPSISNIYQNGSKIYFEGELLGYSSQISKTLIFVSNTTMINNSFVPSQIDIVPPETNTSSVKREWIVQFLIPNSFKSGLYNFFISNHNNQLISNTNQLEIKPDIGEISTPQTKGDTLTILGALFGNPISIKFTNRPDIKNTSNPILIDSTTIIVNISAGSGQNIDLQLNVNGVITSKSFRYHEPTISSITPITTLGGVITITGSNYDVNTTSVIICNTIPCSNTNIVNDTTIYCTVKLNDADTLNSGENLNVTVSVNTQIVISSTLNITSITGGRSSNALLIALPIGIITVLFVVVTTTVLTVSYIRKERRRRAVMKFINS</sequence>
<reference evidence="5 6" key="1">
    <citation type="journal article" date="2011" name="Genome Res.">
        <title>Phylogeny-wide analysis of social amoeba genomes highlights ancient origins for complex intercellular communication.</title>
        <authorList>
            <person name="Heidel A.J."/>
            <person name="Lawal H.M."/>
            <person name="Felder M."/>
            <person name="Schilde C."/>
            <person name="Helps N.R."/>
            <person name="Tunggal B."/>
            <person name="Rivero F."/>
            <person name="John U."/>
            <person name="Schleicher M."/>
            <person name="Eichinger L."/>
            <person name="Platzer M."/>
            <person name="Noegel A.A."/>
            <person name="Schaap P."/>
            <person name="Gloeckner G."/>
        </authorList>
    </citation>
    <scope>NUCLEOTIDE SEQUENCE [LARGE SCALE GENOMIC DNA]</scope>
    <source>
        <strain evidence="6">ATCC 26659 / Pp 5 / PN500</strain>
    </source>
</reference>
<dbReference type="GeneID" id="31360242"/>
<keyword evidence="2" id="KW-0812">Transmembrane</keyword>
<dbReference type="OMA" id="REWIVQF"/>
<keyword evidence="3" id="KW-0732">Signal</keyword>
<dbReference type="RefSeq" id="XP_020434447.1">
    <property type="nucleotide sequence ID" value="XM_020575652.1"/>
</dbReference>
<evidence type="ECO:0000256" key="2">
    <source>
        <dbReference type="SAM" id="Phobius"/>
    </source>
</evidence>
<dbReference type="InterPro" id="IPR014756">
    <property type="entry name" value="Ig_E-set"/>
</dbReference>
<evidence type="ECO:0000313" key="5">
    <source>
        <dbReference type="EMBL" id="EFA82330.1"/>
    </source>
</evidence>
<proteinExistence type="predicted"/>
<dbReference type="EMBL" id="ADBJ01000020">
    <property type="protein sequence ID" value="EFA82330.1"/>
    <property type="molecule type" value="Genomic_DNA"/>
</dbReference>
<dbReference type="SUPFAM" id="SSF81296">
    <property type="entry name" value="E set domains"/>
    <property type="match status" value="1"/>
</dbReference>
<keyword evidence="1" id="KW-0325">Glycoprotein</keyword>
<accession>D3B8G2</accession>
<dbReference type="InParanoid" id="D3B8G2"/>
<dbReference type="Gene3D" id="2.60.40.10">
    <property type="entry name" value="Immunoglobulins"/>
    <property type="match status" value="1"/>
</dbReference>